<evidence type="ECO:0000256" key="2">
    <source>
        <dbReference type="ARBA" id="ARBA00012438"/>
    </source>
</evidence>
<dbReference type="SMART" id="SM00388">
    <property type="entry name" value="HisKA"/>
    <property type="match status" value="1"/>
</dbReference>
<evidence type="ECO:0000256" key="4">
    <source>
        <dbReference type="SAM" id="Phobius"/>
    </source>
</evidence>
<dbReference type="CDD" id="cd00075">
    <property type="entry name" value="HATPase"/>
    <property type="match status" value="1"/>
</dbReference>
<keyword evidence="4" id="KW-1133">Transmembrane helix</keyword>
<evidence type="ECO:0000313" key="7">
    <source>
        <dbReference type="Proteomes" id="UP000240608"/>
    </source>
</evidence>
<comment type="catalytic activity">
    <reaction evidence="1">
        <text>ATP + protein L-histidine = ADP + protein N-phospho-L-histidine.</text>
        <dbReference type="EC" id="2.7.13.3"/>
    </reaction>
</comment>
<sequence length="443" mass="50207">MINKVIDFFVHPSRYHDPKSIKQARLVVRGSLLTSLFSSNYLFLSIYFEYEKGFNLMLTNVIGFLLLPFLLRTKLPVVLIGNLYVLIGGYAVTALAYFSGGIESALYPWIISIPILALLIVNRKSAYVWGAISFFVMILMGVATINGYQFPVEYNTDLRAEWFTTILPGLLLIILFITMVFEHSQSRTLAQLEDQNNVLYEQKEIIEAQKEELTSLIEDKDYIIRILAHDLRSPLNNIKGLLKLMDLETEETGKAECKALIMQTTVNAENLVNRVLEMDKSEQDDTIVHVNNLNVVELLLQLSQKMQELANKKSIQLKTINKADRYLVKADKTYLLLIFENLLSNAIKFSDRDKTVTIFLSNNDESIIVEVIDEGPGISPEEEDKLFKKFSKLSARPTAGESSTGLGLSLVKRYVELVEGNVWYKRGEKAKGANFVVELPLVS</sequence>
<proteinExistence type="predicted"/>
<dbReference type="CDD" id="cd00082">
    <property type="entry name" value="HisKA"/>
    <property type="match status" value="1"/>
</dbReference>
<evidence type="ECO:0000256" key="3">
    <source>
        <dbReference type="ARBA" id="ARBA00022553"/>
    </source>
</evidence>
<dbReference type="InterPro" id="IPR036097">
    <property type="entry name" value="HisK_dim/P_sf"/>
</dbReference>
<dbReference type="InterPro" id="IPR005467">
    <property type="entry name" value="His_kinase_dom"/>
</dbReference>
<comment type="caution">
    <text evidence="6">The sequence shown here is derived from an EMBL/GenBank/DDBJ whole genome shotgun (WGS) entry which is preliminary data.</text>
</comment>
<name>A0A2T4DQ33_9BACT</name>
<gene>
    <name evidence="6" type="ORF">C9994_09735</name>
</gene>
<dbReference type="InterPro" id="IPR003594">
    <property type="entry name" value="HATPase_dom"/>
</dbReference>
<evidence type="ECO:0000259" key="5">
    <source>
        <dbReference type="PROSITE" id="PS50109"/>
    </source>
</evidence>
<keyword evidence="4" id="KW-0812">Transmembrane</keyword>
<dbReference type="Gene3D" id="1.10.287.130">
    <property type="match status" value="1"/>
</dbReference>
<dbReference type="Gene3D" id="3.30.565.10">
    <property type="entry name" value="Histidine kinase-like ATPase, C-terminal domain"/>
    <property type="match status" value="1"/>
</dbReference>
<dbReference type="SUPFAM" id="SSF55874">
    <property type="entry name" value="ATPase domain of HSP90 chaperone/DNA topoisomerase II/histidine kinase"/>
    <property type="match status" value="1"/>
</dbReference>
<keyword evidence="3" id="KW-0597">Phosphoprotein</keyword>
<protein>
    <recommendedName>
        <fullName evidence="2">histidine kinase</fullName>
        <ecNumber evidence="2">2.7.13.3</ecNumber>
    </recommendedName>
</protein>
<feature type="transmembrane region" description="Helical" evidence="4">
    <location>
        <begin position="128"/>
        <end position="150"/>
    </location>
</feature>
<organism evidence="6 7">
    <name type="scientific">Marivirga lumbricoides</name>
    <dbReference type="NCBI Taxonomy" id="1046115"/>
    <lineage>
        <taxon>Bacteria</taxon>
        <taxon>Pseudomonadati</taxon>
        <taxon>Bacteroidota</taxon>
        <taxon>Cytophagia</taxon>
        <taxon>Cytophagales</taxon>
        <taxon>Marivirgaceae</taxon>
        <taxon>Marivirga</taxon>
    </lineage>
</organism>
<feature type="transmembrane region" description="Helical" evidence="4">
    <location>
        <begin position="78"/>
        <end position="98"/>
    </location>
</feature>
<dbReference type="EC" id="2.7.13.3" evidence="2"/>
<dbReference type="PRINTS" id="PR00344">
    <property type="entry name" value="BCTRLSENSOR"/>
</dbReference>
<dbReference type="SUPFAM" id="SSF47384">
    <property type="entry name" value="Homodimeric domain of signal transducing histidine kinase"/>
    <property type="match status" value="1"/>
</dbReference>
<feature type="domain" description="Histidine kinase" evidence="5">
    <location>
        <begin position="226"/>
        <end position="443"/>
    </location>
</feature>
<dbReference type="Pfam" id="PF02518">
    <property type="entry name" value="HATPase_c"/>
    <property type="match status" value="1"/>
</dbReference>
<dbReference type="SMART" id="SM00387">
    <property type="entry name" value="HATPase_c"/>
    <property type="match status" value="1"/>
</dbReference>
<reference evidence="6 7" key="1">
    <citation type="submission" date="2018-03" db="EMBL/GenBank/DDBJ databases">
        <title>Cross-interface Injection: A General Nanoliter Liquid Handling Method Applied to Single Cells Genome Amplification Automated Nanoliter Liquid Handling Applied to Single Cell Multiple Displacement Amplification.</title>
        <authorList>
            <person name="Yun J."/>
            <person name="Xu P."/>
            <person name="Xu J."/>
            <person name="Dai X."/>
            <person name="Wang Y."/>
            <person name="Zheng X."/>
            <person name="Cao C."/>
            <person name="Yi Q."/>
            <person name="Zhu Y."/>
            <person name="Wang L."/>
            <person name="Dong Z."/>
            <person name="Huang Y."/>
            <person name="Huang L."/>
            <person name="Du W."/>
        </authorList>
    </citation>
    <scope>NUCLEOTIDE SEQUENCE [LARGE SCALE GENOMIC DNA]</scope>
    <source>
        <strain evidence="6 7">Z-D1-2</strain>
    </source>
</reference>
<dbReference type="EMBL" id="PYVU01000078">
    <property type="protein sequence ID" value="PTB95912.1"/>
    <property type="molecule type" value="Genomic_DNA"/>
</dbReference>
<dbReference type="PROSITE" id="PS50109">
    <property type="entry name" value="HIS_KIN"/>
    <property type="match status" value="1"/>
</dbReference>
<evidence type="ECO:0000313" key="6">
    <source>
        <dbReference type="EMBL" id="PTB95912.1"/>
    </source>
</evidence>
<evidence type="ECO:0000256" key="1">
    <source>
        <dbReference type="ARBA" id="ARBA00000085"/>
    </source>
</evidence>
<dbReference type="PANTHER" id="PTHR43547">
    <property type="entry name" value="TWO-COMPONENT HISTIDINE KINASE"/>
    <property type="match status" value="1"/>
</dbReference>
<dbReference type="Pfam" id="PF00512">
    <property type="entry name" value="HisKA"/>
    <property type="match status" value="1"/>
</dbReference>
<feature type="transmembrane region" description="Helical" evidence="4">
    <location>
        <begin position="54"/>
        <end position="71"/>
    </location>
</feature>
<feature type="transmembrane region" description="Helical" evidence="4">
    <location>
        <begin position="26"/>
        <end position="48"/>
    </location>
</feature>
<dbReference type="GO" id="GO:0000155">
    <property type="term" value="F:phosphorelay sensor kinase activity"/>
    <property type="evidence" value="ECO:0007669"/>
    <property type="project" value="InterPro"/>
</dbReference>
<feature type="transmembrane region" description="Helical" evidence="4">
    <location>
        <begin position="104"/>
        <end position="121"/>
    </location>
</feature>
<dbReference type="InterPro" id="IPR004358">
    <property type="entry name" value="Sig_transdc_His_kin-like_C"/>
</dbReference>
<keyword evidence="6" id="KW-0418">Kinase</keyword>
<dbReference type="AlphaFoldDB" id="A0A2T4DQ33"/>
<dbReference type="PANTHER" id="PTHR43547:SF2">
    <property type="entry name" value="HYBRID SIGNAL TRANSDUCTION HISTIDINE KINASE C"/>
    <property type="match status" value="1"/>
</dbReference>
<feature type="transmembrane region" description="Helical" evidence="4">
    <location>
        <begin position="162"/>
        <end position="181"/>
    </location>
</feature>
<dbReference type="Proteomes" id="UP000240608">
    <property type="component" value="Unassembled WGS sequence"/>
</dbReference>
<keyword evidence="6" id="KW-0808">Transferase</keyword>
<accession>A0A2T4DQ33</accession>
<dbReference type="InterPro" id="IPR003661">
    <property type="entry name" value="HisK_dim/P_dom"/>
</dbReference>
<keyword evidence="4" id="KW-0472">Membrane</keyword>
<dbReference type="InterPro" id="IPR036890">
    <property type="entry name" value="HATPase_C_sf"/>
</dbReference>